<proteinExistence type="inferred from homology"/>
<dbReference type="UniPathway" id="UPA00378"/>
<dbReference type="EC" id="2.4.1.-" evidence="11"/>
<dbReference type="PANTHER" id="PTHR11214">
    <property type="entry name" value="BETA-1,3-N-ACETYLGLUCOSAMINYLTRANSFERASE"/>
    <property type="match status" value="1"/>
</dbReference>
<evidence type="ECO:0000313" key="13">
    <source>
        <dbReference type="EMBL" id="JAT70195.1"/>
    </source>
</evidence>
<keyword evidence="12" id="KW-0732">Signal</keyword>
<evidence type="ECO:0000256" key="12">
    <source>
        <dbReference type="SAM" id="SignalP"/>
    </source>
</evidence>
<sequence>MPTRWRAPSLAAALLLLTHLSLGLDLPPQRPCRRVRSVFDLPDFASCRRWGAMVRRPICEAPSPAFRDMCCHAASSFVSSACACWSTAFDAGLVAAAAAAAAGCDPGLPGVGGEAAGAGEAAGVSEAAGDAAPPDDVVLFVGVLSKGAEQARRDAIRATWGSHPALHAVRFFLAAPADPATLQQVEAEVARHGDVTLLRNVAESYFNITHQTLAALRAAAHDRAATHVLKADDDSYVRVAPLLDRIRAAPAERLFLGFVERPGGGPHRDPHSRWHVTPEEWPGDRYPPWAHGAGYVLSADLARGVERLVRPPLFKLEDVAVGEWVERVAADEGGVINYERDERFNFNGCRVHDLVSHYISPAGQRCLWDHLGNCMRCLGAHMRTRTHQ</sequence>
<evidence type="ECO:0000256" key="11">
    <source>
        <dbReference type="RuleBase" id="RU363063"/>
    </source>
</evidence>
<keyword evidence="5" id="KW-0808">Transferase</keyword>
<protein>
    <recommendedName>
        <fullName evidence="11">Hexosyltransferase</fullName>
        <ecNumber evidence="11">2.4.1.-</ecNumber>
    </recommendedName>
</protein>
<dbReference type="Pfam" id="PF01762">
    <property type="entry name" value="Galactosyl_T"/>
    <property type="match status" value="1"/>
</dbReference>
<evidence type="ECO:0000256" key="4">
    <source>
        <dbReference type="ARBA" id="ARBA00022676"/>
    </source>
</evidence>
<evidence type="ECO:0000256" key="2">
    <source>
        <dbReference type="ARBA" id="ARBA00004922"/>
    </source>
</evidence>
<evidence type="ECO:0000256" key="6">
    <source>
        <dbReference type="ARBA" id="ARBA00022692"/>
    </source>
</evidence>
<evidence type="ECO:0000256" key="1">
    <source>
        <dbReference type="ARBA" id="ARBA00004323"/>
    </source>
</evidence>
<evidence type="ECO:0000256" key="5">
    <source>
        <dbReference type="ARBA" id="ARBA00022679"/>
    </source>
</evidence>
<gene>
    <name evidence="13" type="ORF">g.35442</name>
</gene>
<reference evidence="13" key="1">
    <citation type="submission" date="2015-08" db="EMBL/GenBank/DDBJ databases">
        <authorList>
            <person name="Babu N.S."/>
            <person name="Beckwith C.J."/>
            <person name="Beseler K.G."/>
            <person name="Brison A."/>
            <person name="Carone J.V."/>
            <person name="Caskin T.P."/>
            <person name="Diamond M."/>
            <person name="Durham M.E."/>
            <person name="Foxe J.M."/>
            <person name="Go M."/>
            <person name="Henderson B.A."/>
            <person name="Jones I.B."/>
            <person name="McGettigan J.A."/>
            <person name="Micheletti S.J."/>
            <person name="Nasrallah M.E."/>
            <person name="Ortiz D."/>
            <person name="Piller C.R."/>
            <person name="Privatt S.R."/>
            <person name="Schneider S.L."/>
            <person name="Sharp S."/>
            <person name="Smith T.C."/>
            <person name="Stanton J.D."/>
            <person name="Ullery H.E."/>
            <person name="Wilson R.J."/>
            <person name="Serrano M.G."/>
            <person name="Buck G."/>
            <person name="Lee V."/>
            <person name="Wang Y."/>
            <person name="Carvalho R."/>
            <person name="Voegtly L."/>
            <person name="Shi R."/>
            <person name="Duckworth R."/>
            <person name="Johnson A."/>
            <person name="Loviza R."/>
            <person name="Walstead R."/>
            <person name="Shah Z."/>
            <person name="Kiflezghi M."/>
            <person name="Wade K."/>
            <person name="Ball S.L."/>
            <person name="Bradley K.W."/>
            <person name="Asai D.J."/>
            <person name="Bowman C.A."/>
            <person name="Russell D.A."/>
            <person name="Pope W.H."/>
            <person name="Jacobs-Sera D."/>
            <person name="Hendrix R.W."/>
            <person name="Hatfull G.F."/>
        </authorList>
    </citation>
    <scope>NUCLEOTIDE SEQUENCE</scope>
</reference>
<keyword evidence="10" id="KW-0472">Membrane</keyword>
<evidence type="ECO:0000256" key="8">
    <source>
        <dbReference type="ARBA" id="ARBA00022989"/>
    </source>
</evidence>
<keyword evidence="9 11" id="KW-0333">Golgi apparatus</keyword>
<accession>A0A1D1ZTY4</accession>
<keyword evidence="4 11" id="KW-0328">Glycosyltransferase</keyword>
<evidence type="ECO:0000256" key="7">
    <source>
        <dbReference type="ARBA" id="ARBA00022968"/>
    </source>
</evidence>
<keyword evidence="11" id="KW-0464">Manganese</keyword>
<comment type="subcellular location">
    <subcellularLocation>
        <location evidence="1 11">Golgi apparatus membrane</location>
        <topology evidence="1 11">Single-pass type II membrane protein</topology>
    </subcellularLocation>
</comment>
<comment type="similarity">
    <text evidence="3 11">Belongs to the glycosyltransferase 31 family.</text>
</comment>
<dbReference type="GO" id="GO:0008378">
    <property type="term" value="F:galactosyltransferase activity"/>
    <property type="evidence" value="ECO:0007669"/>
    <property type="project" value="TreeGrafter"/>
</dbReference>
<evidence type="ECO:0000256" key="3">
    <source>
        <dbReference type="ARBA" id="ARBA00008661"/>
    </source>
</evidence>
<dbReference type="GO" id="GO:0000139">
    <property type="term" value="C:Golgi membrane"/>
    <property type="evidence" value="ECO:0007669"/>
    <property type="project" value="UniProtKB-SubCell"/>
</dbReference>
<evidence type="ECO:0000256" key="9">
    <source>
        <dbReference type="ARBA" id="ARBA00023034"/>
    </source>
</evidence>
<keyword evidence="7" id="KW-0735">Signal-anchor</keyword>
<keyword evidence="8" id="KW-1133">Transmembrane helix</keyword>
<feature type="chain" id="PRO_5008901229" description="Hexosyltransferase" evidence="12">
    <location>
        <begin position="24"/>
        <end position="388"/>
    </location>
</feature>
<keyword evidence="6" id="KW-0812">Transmembrane</keyword>
<dbReference type="Gene3D" id="3.90.550.50">
    <property type="match status" value="1"/>
</dbReference>
<comment type="pathway">
    <text evidence="2">Protein modification; protein glycosylation.</text>
</comment>
<evidence type="ECO:0000256" key="10">
    <source>
        <dbReference type="ARBA" id="ARBA00023136"/>
    </source>
</evidence>
<dbReference type="PANTHER" id="PTHR11214:SF3">
    <property type="entry name" value="BETA-1,3-GALACTOSYLTRANSFERASE 6"/>
    <property type="match status" value="1"/>
</dbReference>
<comment type="cofactor">
    <cofactor evidence="11">
        <name>Mn(2+)</name>
        <dbReference type="ChEBI" id="CHEBI:29035"/>
    </cofactor>
</comment>
<organism evidence="13">
    <name type="scientific">Auxenochlorella protothecoides</name>
    <name type="common">Green microalga</name>
    <name type="synonym">Chlorella protothecoides</name>
    <dbReference type="NCBI Taxonomy" id="3075"/>
    <lineage>
        <taxon>Eukaryota</taxon>
        <taxon>Viridiplantae</taxon>
        <taxon>Chlorophyta</taxon>
        <taxon>core chlorophytes</taxon>
        <taxon>Trebouxiophyceae</taxon>
        <taxon>Chlorellales</taxon>
        <taxon>Chlorellaceae</taxon>
        <taxon>Auxenochlorella</taxon>
    </lineage>
</organism>
<dbReference type="InterPro" id="IPR002659">
    <property type="entry name" value="Glyco_trans_31"/>
</dbReference>
<name>A0A1D1ZTY4_AUXPR</name>
<feature type="signal peptide" evidence="12">
    <location>
        <begin position="1"/>
        <end position="23"/>
    </location>
</feature>
<dbReference type="AlphaFoldDB" id="A0A1D1ZTY4"/>
<dbReference type="EMBL" id="GDKF01008427">
    <property type="protein sequence ID" value="JAT70195.1"/>
    <property type="molecule type" value="Transcribed_RNA"/>
</dbReference>